<keyword evidence="4" id="KW-1185">Reference proteome</keyword>
<evidence type="ECO:0000313" key="3">
    <source>
        <dbReference type="EnsemblMetazoa" id="ISCW000157-PA"/>
    </source>
</evidence>
<evidence type="ECO:0000313" key="2">
    <source>
        <dbReference type="EMBL" id="EEC02027.1"/>
    </source>
</evidence>
<dbReference type="InParanoid" id="B7P605"/>
<feature type="compositionally biased region" description="Basic and acidic residues" evidence="1">
    <location>
        <begin position="27"/>
        <end position="37"/>
    </location>
</feature>
<gene>
    <name evidence="3" type="primary">8025136</name>
    <name evidence="2" type="ORF">IscW_ISCW000157</name>
</gene>
<dbReference type="HOGENOM" id="CLU_1706209_0_0_1"/>
<dbReference type="EMBL" id="ABJB010777293">
    <property type="status" value="NOT_ANNOTATED_CDS"/>
    <property type="molecule type" value="Genomic_DNA"/>
</dbReference>
<accession>B7P605</accession>
<reference evidence="2 4" key="1">
    <citation type="submission" date="2008-03" db="EMBL/GenBank/DDBJ databases">
        <title>Annotation of Ixodes scapularis.</title>
        <authorList>
            <consortium name="Ixodes scapularis Genome Project Consortium"/>
            <person name="Caler E."/>
            <person name="Hannick L.I."/>
            <person name="Bidwell S."/>
            <person name="Joardar V."/>
            <person name="Thiagarajan M."/>
            <person name="Amedeo P."/>
            <person name="Galinsky K.J."/>
            <person name="Schobel S."/>
            <person name="Inman J."/>
            <person name="Hostetler J."/>
            <person name="Miller J."/>
            <person name="Hammond M."/>
            <person name="Megy K."/>
            <person name="Lawson D."/>
            <person name="Kodira C."/>
            <person name="Sutton G."/>
            <person name="Meyer J."/>
            <person name="Hill C.A."/>
            <person name="Birren B."/>
            <person name="Nene V."/>
            <person name="Collins F."/>
            <person name="Alarcon-Chaidez F."/>
            <person name="Wikel S."/>
            <person name="Strausberg R."/>
        </authorList>
    </citation>
    <scope>NUCLEOTIDE SEQUENCE [LARGE SCALE GENOMIC DNA]</scope>
    <source>
        <strain evidence="4">Wikel</strain>
        <strain evidence="2">Wikel colony</strain>
    </source>
</reference>
<dbReference type="EMBL" id="DS643440">
    <property type="protein sequence ID" value="EEC02027.1"/>
    <property type="molecule type" value="Genomic_DNA"/>
</dbReference>
<proteinExistence type="predicted"/>
<name>B7P605_IXOSC</name>
<feature type="region of interest" description="Disordered" evidence="1">
    <location>
        <begin position="1"/>
        <end position="127"/>
    </location>
</feature>
<evidence type="ECO:0000256" key="1">
    <source>
        <dbReference type="SAM" id="MobiDB-lite"/>
    </source>
</evidence>
<dbReference type="EMBL" id="ABJB010611701">
    <property type="status" value="NOT_ANNOTATED_CDS"/>
    <property type="molecule type" value="Genomic_DNA"/>
</dbReference>
<dbReference type="PaxDb" id="6945-B7P605"/>
<dbReference type="EnsemblMetazoa" id="ISCW000157-RA">
    <property type="protein sequence ID" value="ISCW000157-PA"/>
    <property type="gene ID" value="ISCW000157"/>
</dbReference>
<sequence>MASRPVVEQGAEDRRQNQTGRSGVSDPRARSSGDPRNARSTVKSDAPAGRPTTRPGADGRPQPAELRPGGPADEQARRPGSSVVRGPTSAVEVTPTGGLSPRGLRRSARAALEAADDSDDDYDGPGPVGVLLFDRRSARQIRKSRWLRDAYTRP</sequence>
<dbReference type="AlphaFoldDB" id="B7P605"/>
<dbReference type="Proteomes" id="UP000001555">
    <property type="component" value="Unassembled WGS sequence"/>
</dbReference>
<organism>
    <name type="scientific">Ixodes scapularis</name>
    <name type="common">Black-legged tick</name>
    <name type="synonym">Deer tick</name>
    <dbReference type="NCBI Taxonomy" id="6945"/>
    <lineage>
        <taxon>Eukaryota</taxon>
        <taxon>Metazoa</taxon>
        <taxon>Ecdysozoa</taxon>
        <taxon>Arthropoda</taxon>
        <taxon>Chelicerata</taxon>
        <taxon>Arachnida</taxon>
        <taxon>Acari</taxon>
        <taxon>Parasitiformes</taxon>
        <taxon>Ixodida</taxon>
        <taxon>Ixodoidea</taxon>
        <taxon>Ixodidae</taxon>
        <taxon>Ixodinae</taxon>
        <taxon>Ixodes</taxon>
    </lineage>
</organism>
<dbReference type="EMBL" id="ABJB010930730">
    <property type="status" value="NOT_ANNOTATED_CDS"/>
    <property type="molecule type" value="Genomic_DNA"/>
</dbReference>
<dbReference type="VEuPathDB" id="VectorBase:ISCI000157"/>
<dbReference type="VEuPathDB" id="VectorBase:ISCW000157"/>
<protein>
    <submittedName>
        <fullName evidence="2 3">Uncharacterized protein</fullName>
    </submittedName>
</protein>
<reference evidence="3" key="2">
    <citation type="submission" date="2020-05" db="UniProtKB">
        <authorList>
            <consortium name="EnsemblMetazoa"/>
        </authorList>
    </citation>
    <scope>IDENTIFICATION</scope>
    <source>
        <strain evidence="3">wikel</strain>
    </source>
</reference>
<evidence type="ECO:0000313" key="4">
    <source>
        <dbReference type="Proteomes" id="UP000001555"/>
    </source>
</evidence>
<feature type="compositionally biased region" description="Acidic residues" evidence="1">
    <location>
        <begin position="114"/>
        <end position="123"/>
    </location>
</feature>